<keyword evidence="4" id="KW-1185">Reference proteome</keyword>
<comment type="caution">
    <text evidence="3">The sequence shown here is derived from an EMBL/GenBank/DDBJ whole genome shotgun (WGS) entry which is preliminary data.</text>
</comment>
<proteinExistence type="predicted"/>
<organism evidence="3 4">
    <name type="scientific">Brassica rapa subsp. trilocularis</name>
    <dbReference type="NCBI Taxonomy" id="1813537"/>
    <lineage>
        <taxon>Eukaryota</taxon>
        <taxon>Viridiplantae</taxon>
        <taxon>Streptophyta</taxon>
        <taxon>Embryophyta</taxon>
        <taxon>Tracheophyta</taxon>
        <taxon>Spermatophyta</taxon>
        <taxon>Magnoliopsida</taxon>
        <taxon>eudicotyledons</taxon>
        <taxon>Gunneridae</taxon>
        <taxon>Pentapetalae</taxon>
        <taxon>rosids</taxon>
        <taxon>malvids</taxon>
        <taxon>Brassicales</taxon>
        <taxon>Brassicaceae</taxon>
        <taxon>Brassiceae</taxon>
        <taxon>Brassica</taxon>
    </lineage>
</organism>
<feature type="signal peptide" evidence="2">
    <location>
        <begin position="1"/>
        <end position="24"/>
    </location>
</feature>
<feature type="compositionally biased region" description="Basic and acidic residues" evidence="1">
    <location>
        <begin position="68"/>
        <end position="85"/>
    </location>
</feature>
<name>A0ABQ7LPD9_BRACM</name>
<feature type="non-terminal residue" evidence="3">
    <location>
        <position position="1"/>
    </location>
</feature>
<feature type="chain" id="PRO_5046614793" evidence="2">
    <location>
        <begin position="25"/>
        <end position="284"/>
    </location>
</feature>
<dbReference type="Proteomes" id="UP000823674">
    <property type="component" value="Chromosome A08"/>
</dbReference>
<evidence type="ECO:0000256" key="2">
    <source>
        <dbReference type="SAM" id="SignalP"/>
    </source>
</evidence>
<accession>A0ABQ7LPD9</accession>
<sequence length="284" mass="32068">KSHAGQKLLLPLLVSFFHEEKCSAVCAAWLAEACHQLSNLSFVFCGRKPSSEATPYDIKYPLLSSGRPETDRKPEKSSERKRERREKNLLKKLVERFRKNQGRESWRFGVLKLRITHVLQPLILIGKDCSDQSDPCGDFKSKIFQKPSVISLSSSIVFLSQSHGFKILLYTHSLESFRITVNCSCDTEQDHEDTMMGSHRGGRVTACSVRCSILEYLMEMVVIFIFPLGSVSLGGFPGDRKYSENLDRPSRNIDRVISDHLRSGMSHSGSLIMAIKSLQSVLKL</sequence>
<gene>
    <name evidence="3" type="primary">A08g502580.1_BraROA</name>
    <name evidence="3" type="ORF">IGI04_029983</name>
</gene>
<dbReference type="EMBL" id="JADBGQ010000007">
    <property type="protein sequence ID" value="KAG5388442.1"/>
    <property type="molecule type" value="Genomic_DNA"/>
</dbReference>
<feature type="region of interest" description="Disordered" evidence="1">
    <location>
        <begin position="61"/>
        <end position="85"/>
    </location>
</feature>
<reference evidence="3 4" key="1">
    <citation type="submission" date="2021-03" db="EMBL/GenBank/DDBJ databases">
        <authorList>
            <person name="King G.J."/>
            <person name="Bancroft I."/>
            <person name="Baten A."/>
            <person name="Bloomfield J."/>
            <person name="Borpatragohain P."/>
            <person name="He Z."/>
            <person name="Irish N."/>
            <person name="Irwin J."/>
            <person name="Liu K."/>
            <person name="Mauleon R.P."/>
            <person name="Moore J."/>
            <person name="Morris R."/>
            <person name="Ostergaard L."/>
            <person name="Wang B."/>
            <person name="Wells R."/>
        </authorList>
    </citation>
    <scope>NUCLEOTIDE SEQUENCE [LARGE SCALE GENOMIC DNA]</scope>
    <source>
        <strain evidence="3">R-o-18</strain>
        <tissue evidence="3">Leaf</tissue>
    </source>
</reference>
<protein>
    <submittedName>
        <fullName evidence="3">Uncharacterized protein</fullName>
    </submittedName>
</protein>
<evidence type="ECO:0000313" key="4">
    <source>
        <dbReference type="Proteomes" id="UP000823674"/>
    </source>
</evidence>
<evidence type="ECO:0000313" key="3">
    <source>
        <dbReference type="EMBL" id="KAG5388442.1"/>
    </source>
</evidence>
<evidence type="ECO:0000256" key="1">
    <source>
        <dbReference type="SAM" id="MobiDB-lite"/>
    </source>
</evidence>
<keyword evidence="2" id="KW-0732">Signal</keyword>